<dbReference type="Gene3D" id="3.40.190.10">
    <property type="entry name" value="Periplasmic binding protein-like II"/>
    <property type="match status" value="2"/>
</dbReference>
<feature type="domain" description="ABC-type glycine betaine transport system substrate-binding" evidence="4">
    <location>
        <begin position="55"/>
        <end position="293"/>
    </location>
</feature>
<dbReference type="GO" id="GO:0042597">
    <property type="term" value="C:periplasmic space"/>
    <property type="evidence" value="ECO:0007669"/>
    <property type="project" value="UniProtKB-SubCell"/>
</dbReference>
<dbReference type="GO" id="GO:0042918">
    <property type="term" value="P:alkanesulfonate transmembrane transport"/>
    <property type="evidence" value="ECO:0007669"/>
    <property type="project" value="TreeGrafter"/>
</dbReference>
<dbReference type="Pfam" id="PF04069">
    <property type="entry name" value="OpuAC"/>
    <property type="match status" value="1"/>
</dbReference>
<comment type="caution">
    <text evidence="5">The sequence shown here is derived from an EMBL/GenBank/DDBJ whole genome shotgun (WGS) entry which is preliminary data.</text>
</comment>
<dbReference type="EMBL" id="PDCN02000001">
    <property type="protein sequence ID" value="PIB77461.1"/>
    <property type="molecule type" value="Genomic_DNA"/>
</dbReference>
<protein>
    <submittedName>
        <fullName evidence="5">Glycine/betaine ABC transporter substrate-binding protein</fullName>
    </submittedName>
</protein>
<evidence type="ECO:0000259" key="4">
    <source>
        <dbReference type="Pfam" id="PF04069"/>
    </source>
</evidence>
<evidence type="ECO:0000313" key="6">
    <source>
        <dbReference type="Proteomes" id="UP000230551"/>
    </source>
</evidence>
<dbReference type="GO" id="GO:0022857">
    <property type="term" value="F:transmembrane transporter activity"/>
    <property type="evidence" value="ECO:0007669"/>
    <property type="project" value="InterPro"/>
</dbReference>
<dbReference type="Proteomes" id="UP000230551">
    <property type="component" value="Unassembled WGS sequence"/>
</dbReference>
<accession>A0A2G5PGN1</accession>
<reference evidence="5 6" key="1">
    <citation type="journal article" date="2017" name="Infect. Genet. Evol.">
        <title>The new phylogeny of the genus Mycobacterium: The old and the news.</title>
        <authorList>
            <person name="Tortoli E."/>
            <person name="Fedrizzi T."/>
            <person name="Meehan C.J."/>
            <person name="Trovato A."/>
            <person name="Grottola A."/>
            <person name="Giacobazzi E."/>
            <person name="Serpini G.F."/>
            <person name="Tagliazucchi S."/>
            <person name="Fabio A."/>
            <person name="Bettua C."/>
            <person name="Bertorelli R."/>
            <person name="Frascaro F."/>
            <person name="De Sanctis V."/>
            <person name="Pecorari M."/>
            <person name="Jousson O."/>
            <person name="Segata N."/>
            <person name="Cirillo D.M."/>
        </authorList>
    </citation>
    <scope>NUCLEOTIDE SEQUENCE [LARGE SCALE GENOMIC DNA]</scope>
    <source>
        <strain evidence="5 6">CIP1034565</strain>
    </source>
</reference>
<keyword evidence="6" id="KW-1185">Reference proteome</keyword>
<dbReference type="STRING" id="85968.GCA_900073015_01773"/>
<dbReference type="PROSITE" id="PS51257">
    <property type="entry name" value="PROKAR_LIPOPROTEIN"/>
    <property type="match status" value="1"/>
</dbReference>
<dbReference type="SUPFAM" id="SSF53850">
    <property type="entry name" value="Periplasmic binding protein-like II"/>
    <property type="match status" value="1"/>
</dbReference>
<evidence type="ECO:0000256" key="1">
    <source>
        <dbReference type="ARBA" id="ARBA00004418"/>
    </source>
</evidence>
<name>A0A2G5PGN1_9MYCO</name>
<comment type="similarity">
    <text evidence="2">Belongs to the bacterial solute-binding protein SsuA/TauA family.</text>
</comment>
<dbReference type="PANTHER" id="PTHR30024">
    <property type="entry name" value="ALIPHATIC SULFONATES-BINDING PROTEIN-RELATED"/>
    <property type="match status" value="1"/>
</dbReference>
<evidence type="ECO:0000313" key="5">
    <source>
        <dbReference type="EMBL" id="PIB77461.1"/>
    </source>
</evidence>
<dbReference type="InterPro" id="IPR007210">
    <property type="entry name" value="ABC_Gly_betaine_transp_sub-bd"/>
</dbReference>
<evidence type="ECO:0000256" key="3">
    <source>
        <dbReference type="ARBA" id="ARBA00022729"/>
    </source>
</evidence>
<dbReference type="PANTHER" id="PTHR30024:SF47">
    <property type="entry name" value="TAURINE-BINDING PERIPLASMIC PROTEIN"/>
    <property type="match status" value="1"/>
</dbReference>
<gene>
    <name evidence="5" type="ORF">CQY22_000365</name>
</gene>
<dbReference type="GO" id="GO:0043190">
    <property type="term" value="C:ATP-binding cassette (ABC) transporter complex"/>
    <property type="evidence" value="ECO:0007669"/>
    <property type="project" value="InterPro"/>
</dbReference>
<dbReference type="AlphaFoldDB" id="A0A2G5PGN1"/>
<sequence length="356" mass="37246">MSTPARPILTTSLLALAAGLTLSGCLVESGRGEMSRSTIDKVDCPIAPNPDVTATVRIGYQQIPNGDLIVKDAELLNTCLPNAQIVWTQFSSGADVVRAFGSDSLDLGLYGSAPAAKSLSAPLNLDVRVIWIQDVIGSAESLAVRDPAITDIYGLRGKSVGVPFGSTAHLSLQSALDKAGLAKDVNVINLEPSAIVGAWQGNQIDGAFIWEPTLGELTQNGHIILTAEDTAKAGSPTFDLEAARGQFIDENPEVLLAWTAAQNWAVNLINDDRDAAITRLSGQLGVNPDQVAAQLDGYIYLDAATQAGPKYLGGGLGPDIRNTALFLKGQSGVDAVGPPADYTDAIYPDAAKELAR</sequence>
<organism evidence="5 6">
    <name type="scientific">Mycolicibacterium brumae</name>
    <dbReference type="NCBI Taxonomy" id="85968"/>
    <lineage>
        <taxon>Bacteria</taxon>
        <taxon>Bacillati</taxon>
        <taxon>Actinomycetota</taxon>
        <taxon>Actinomycetes</taxon>
        <taxon>Mycobacteriales</taxon>
        <taxon>Mycobacteriaceae</taxon>
        <taxon>Mycolicibacterium</taxon>
    </lineage>
</organism>
<proteinExistence type="inferred from homology"/>
<evidence type="ECO:0000256" key="2">
    <source>
        <dbReference type="ARBA" id="ARBA00010742"/>
    </source>
</evidence>
<dbReference type="RefSeq" id="WP_090588656.1">
    <property type="nucleotide sequence ID" value="NZ_CP104302.1"/>
</dbReference>
<comment type="subcellular location">
    <subcellularLocation>
        <location evidence="1">Periplasm</location>
    </subcellularLocation>
</comment>
<keyword evidence="3" id="KW-0732">Signal</keyword>